<evidence type="ECO:0000313" key="3">
    <source>
        <dbReference type="EMBL" id="VTJ56567.1"/>
    </source>
</evidence>
<dbReference type="AlphaFoldDB" id="A0A5E4AGS6"/>
<organism evidence="3 4">
    <name type="scientific">Marmota monax</name>
    <name type="common">Woodchuck</name>
    <dbReference type="NCBI Taxonomy" id="9995"/>
    <lineage>
        <taxon>Eukaryota</taxon>
        <taxon>Metazoa</taxon>
        <taxon>Chordata</taxon>
        <taxon>Craniata</taxon>
        <taxon>Vertebrata</taxon>
        <taxon>Euteleostomi</taxon>
        <taxon>Mammalia</taxon>
        <taxon>Eutheria</taxon>
        <taxon>Euarchontoglires</taxon>
        <taxon>Glires</taxon>
        <taxon>Rodentia</taxon>
        <taxon>Sciuromorpha</taxon>
        <taxon>Sciuridae</taxon>
        <taxon>Xerinae</taxon>
        <taxon>Marmotini</taxon>
        <taxon>Marmota</taxon>
    </lineage>
</organism>
<feature type="compositionally biased region" description="Gly residues" evidence="1">
    <location>
        <begin position="132"/>
        <end position="141"/>
    </location>
</feature>
<dbReference type="Proteomes" id="UP000335636">
    <property type="component" value="Unassembled WGS sequence"/>
</dbReference>
<dbReference type="EMBL" id="WJEC01000566">
    <property type="protein sequence ID" value="KAF7482440.1"/>
    <property type="molecule type" value="Genomic_DNA"/>
</dbReference>
<gene>
    <name evidence="2" type="ORF">GHT09_006203</name>
    <name evidence="3" type="ORF">MONAX_5E014719</name>
</gene>
<reference evidence="3 4" key="1">
    <citation type="submission" date="2019-04" db="EMBL/GenBank/DDBJ databases">
        <authorList>
            <person name="Alioto T."/>
            <person name="Alioto T."/>
        </authorList>
    </citation>
    <scope>NUCLEOTIDE SEQUENCE [LARGE SCALE GENOMIC DNA]</scope>
</reference>
<dbReference type="Proteomes" id="UP000662637">
    <property type="component" value="Unassembled WGS sequence"/>
</dbReference>
<proteinExistence type="predicted"/>
<evidence type="ECO:0000313" key="4">
    <source>
        <dbReference type="Proteomes" id="UP000335636"/>
    </source>
</evidence>
<evidence type="ECO:0000256" key="1">
    <source>
        <dbReference type="SAM" id="MobiDB-lite"/>
    </source>
</evidence>
<reference evidence="2" key="2">
    <citation type="submission" date="2020-08" db="EMBL/GenBank/DDBJ databases">
        <authorList>
            <person name="Shumante A."/>
            <person name="Zimin A.V."/>
            <person name="Puiu D."/>
            <person name="Salzberg S.L."/>
        </authorList>
    </citation>
    <scope>NUCLEOTIDE SEQUENCE</scope>
    <source>
        <strain evidence="2">WC2-LM</strain>
        <tissue evidence="2">Liver</tissue>
    </source>
</reference>
<feature type="region of interest" description="Disordered" evidence="1">
    <location>
        <begin position="1"/>
        <end position="171"/>
    </location>
</feature>
<sequence>MASQRGCGSWSWQRPIPGPSSAHWAPGAPPCSLWGPGTKPPGRRVKDGDWQAPEPTAWARAAPQACSRRSGCHPRAKDTPERGGRGPAVPRPHPRVKAGSAAQRTEPSAARAGKALERPPQHPSRPPRPGEGDPGVQGARGGDQRQAGVSQVEELQRPQVALPRQDPPQQRHLESLVYPVCGAEEEPGLWLRDTPAGARG</sequence>
<feature type="compositionally biased region" description="Basic and acidic residues" evidence="1">
    <location>
        <begin position="75"/>
        <end position="84"/>
    </location>
</feature>
<name>A0A5E4AGS6_MARMO</name>
<accession>A0A5E4AGS6</accession>
<dbReference type="EMBL" id="CABDUW010000067">
    <property type="protein sequence ID" value="VTJ56567.1"/>
    <property type="molecule type" value="Genomic_DNA"/>
</dbReference>
<evidence type="ECO:0000313" key="2">
    <source>
        <dbReference type="EMBL" id="KAF7482440.1"/>
    </source>
</evidence>
<keyword evidence="4" id="KW-1185">Reference proteome</keyword>
<protein>
    <submittedName>
        <fullName evidence="3">Uncharacterized protein</fullName>
    </submittedName>
</protein>